<dbReference type="EMBL" id="FXTO01000038">
    <property type="protein sequence ID" value="SMO97688.1"/>
    <property type="molecule type" value="Genomic_DNA"/>
</dbReference>
<feature type="compositionally biased region" description="Basic residues" evidence="1">
    <location>
        <begin position="58"/>
        <end position="67"/>
    </location>
</feature>
<dbReference type="Proteomes" id="UP000316030">
    <property type="component" value="Unassembled WGS sequence"/>
</dbReference>
<proteinExistence type="predicted"/>
<sequence length="96" mass="10688">MGGDVLLWQAVLTIGLHDVANGKDPDWLHSDDFALVCSMAGLEPSSVRKRFSMQQFRRMPRPGRKRRDSVSRDKKILVGDKSMTSAKNPPRPLGAV</sequence>
<accession>A0A521FNB0</accession>
<evidence type="ECO:0000313" key="2">
    <source>
        <dbReference type="EMBL" id="SMO97688.1"/>
    </source>
</evidence>
<organism evidence="2 3">
    <name type="scientific">Thalassovita litoralis</name>
    <dbReference type="NCBI Taxonomy" id="1010611"/>
    <lineage>
        <taxon>Bacteria</taxon>
        <taxon>Pseudomonadati</taxon>
        <taxon>Pseudomonadota</taxon>
        <taxon>Alphaproteobacteria</taxon>
        <taxon>Rhodobacterales</taxon>
        <taxon>Roseobacteraceae</taxon>
        <taxon>Thalassovita</taxon>
    </lineage>
</organism>
<dbReference type="OrthoDB" id="7874304at2"/>
<evidence type="ECO:0000313" key="3">
    <source>
        <dbReference type="Proteomes" id="UP000316030"/>
    </source>
</evidence>
<evidence type="ECO:0000256" key="1">
    <source>
        <dbReference type="SAM" id="MobiDB-lite"/>
    </source>
</evidence>
<name>A0A521FNB0_9RHOB</name>
<gene>
    <name evidence="2" type="ORF">SAMN06265173_13814</name>
</gene>
<dbReference type="RefSeq" id="WP_142494759.1">
    <property type="nucleotide sequence ID" value="NZ_FXTO01000038.1"/>
</dbReference>
<dbReference type="AlphaFoldDB" id="A0A521FNB0"/>
<feature type="compositionally biased region" description="Basic and acidic residues" evidence="1">
    <location>
        <begin position="68"/>
        <end position="78"/>
    </location>
</feature>
<reference evidence="2 3" key="1">
    <citation type="submission" date="2017-05" db="EMBL/GenBank/DDBJ databases">
        <authorList>
            <person name="Varghese N."/>
            <person name="Submissions S."/>
        </authorList>
    </citation>
    <scope>NUCLEOTIDE SEQUENCE [LARGE SCALE GENOMIC DNA]</scope>
    <source>
        <strain evidence="2 3">DSM 29506</strain>
    </source>
</reference>
<keyword evidence="3" id="KW-1185">Reference proteome</keyword>
<feature type="region of interest" description="Disordered" evidence="1">
    <location>
        <begin position="51"/>
        <end position="96"/>
    </location>
</feature>
<protein>
    <submittedName>
        <fullName evidence="2">Uncharacterized protein</fullName>
    </submittedName>
</protein>